<dbReference type="EMBL" id="AAOH01000006">
    <property type="protein sequence ID" value="EAR27424.1"/>
    <property type="molecule type" value="Genomic_DNA"/>
</dbReference>
<dbReference type="HOGENOM" id="CLU_2900898_0_0_6"/>
<organism evidence="1 2">
    <name type="scientific">Pseudoalteromonas tunicata D2</name>
    <dbReference type="NCBI Taxonomy" id="87626"/>
    <lineage>
        <taxon>Bacteria</taxon>
        <taxon>Pseudomonadati</taxon>
        <taxon>Pseudomonadota</taxon>
        <taxon>Gammaproteobacteria</taxon>
        <taxon>Alteromonadales</taxon>
        <taxon>Pseudoalteromonadaceae</taxon>
        <taxon>Pseudoalteromonas</taxon>
    </lineage>
</organism>
<evidence type="ECO:0000313" key="1">
    <source>
        <dbReference type="EMBL" id="EAR27424.1"/>
    </source>
</evidence>
<name>A4CCY1_9GAMM</name>
<sequence length="62" mass="6413">MVGVFTAAQAAQKSVLMLVNVSVRFTAAQAAQKVIEASSKGNNPFTAAQAAQKFSLLVHGHA</sequence>
<comment type="caution">
    <text evidence="1">The sequence shown here is derived from an EMBL/GenBank/DDBJ whole genome shotgun (WGS) entry which is preliminary data.</text>
</comment>
<evidence type="ECO:0000313" key="2">
    <source>
        <dbReference type="Proteomes" id="UP000006201"/>
    </source>
</evidence>
<accession>A4CCY1</accession>
<dbReference type="Proteomes" id="UP000006201">
    <property type="component" value="Unassembled WGS sequence"/>
</dbReference>
<protein>
    <submittedName>
        <fullName evidence="1">Uncharacterized protein</fullName>
    </submittedName>
</protein>
<keyword evidence="2" id="KW-1185">Reference proteome</keyword>
<proteinExistence type="predicted"/>
<dbReference type="AlphaFoldDB" id="A4CCY1"/>
<gene>
    <name evidence="1" type="ORF">PTD2_15332</name>
</gene>
<reference evidence="1 2" key="1">
    <citation type="submission" date="2006-02" db="EMBL/GenBank/DDBJ databases">
        <authorList>
            <person name="Moran M.A."/>
            <person name="Kjelleberg S."/>
            <person name="Egan S."/>
            <person name="Saunders N."/>
            <person name="Thomas T."/>
            <person name="Ferriera S."/>
            <person name="Johnson J."/>
            <person name="Kravitz S."/>
            <person name="Halpern A."/>
            <person name="Remington K."/>
            <person name="Beeson K."/>
            <person name="Tran B."/>
            <person name="Rogers Y.-H."/>
            <person name="Friedman R."/>
            <person name="Venter J.C."/>
        </authorList>
    </citation>
    <scope>NUCLEOTIDE SEQUENCE [LARGE SCALE GENOMIC DNA]</scope>
    <source>
        <strain evidence="1 2">D2</strain>
    </source>
</reference>